<reference evidence="1 2" key="1">
    <citation type="submission" date="2019-02" db="EMBL/GenBank/DDBJ databases">
        <title>Deep-cultivation of Planctomycetes and their phenomic and genomic characterization uncovers novel biology.</title>
        <authorList>
            <person name="Wiegand S."/>
            <person name="Jogler M."/>
            <person name="Boedeker C."/>
            <person name="Pinto D."/>
            <person name="Vollmers J."/>
            <person name="Rivas-Marin E."/>
            <person name="Kohn T."/>
            <person name="Peeters S.H."/>
            <person name="Heuer A."/>
            <person name="Rast P."/>
            <person name="Oberbeckmann S."/>
            <person name="Bunk B."/>
            <person name="Jeske O."/>
            <person name="Meyerdierks A."/>
            <person name="Storesund J.E."/>
            <person name="Kallscheuer N."/>
            <person name="Luecker S."/>
            <person name="Lage O.M."/>
            <person name="Pohl T."/>
            <person name="Merkel B.J."/>
            <person name="Hornburger P."/>
            <person name="Mueller R.-W."/>
            <person name="Bruemmer F."/>
            <person name="Labrenz M."/>
            <person name="Spormann A.M."/>
            <person name="Op den Camp H."/>
            <person name="Overmann J."/>
            <person name="Amann R."/>
            <person name="Jetten M.S.M."/>
            <person name="Mascher T."/>
            <person name="Medema M.H."/>
            <person name="Devos D.P."/>
            <person name="Kaster A.-K."/>
            <person name="Ovreas L."/>
            <person name="Rohde M."/>
            <person name="Galperin M.Y."/>
            <person name="Jogler C."/>
        </authorList>
    </citation>
    <scope>NUCLEOTIDE SEQUENCE [LARGE SCALE GENOMIC DNA]</scope>
    <source>
        <strain evidence="1 2">Mal4</strain>
    </source>
</reference>
<dbReference type="PANTHER" id="PTHR30164:SF2">
    <property type="entry name" value="PROTEIN MTFA"/>
    <property type="match status" value="1"/>
</dbReference>
<dbReference type="OrthoDB" id="9786424at2"/>
<dbReference type="PANTHER" id="PTHR30164">
    <property type="entry name" value="MTFA PEPTIDASE"/>
    <property type="match status" value="1"/>
</dbReference>
<dbReference type="EMBL" id="CP036275">
    <property type="protein sequence ID" value="QDU35788.1"/>
    <property type="molecule type" value="Genomic_DNA"/>
</dbReference>
<protein>
    <submittedName>
        <fullName evidence="1">Protein MtfA</fullName>
    </submittedName>
</protein>
<gene>
    <name evidence="1" type="primary">mtfA</name>
    <name evidence="1" type="ORF">Mal4_00700</name>
</gene>
<dbReference type="GO" id="GO:0008237">
    <property type="term" value="F:metallopeptidase activity"/>
    <property type="evidence" value="ECO:0007669"/>
    <property type="project" value="InterPro"/>
</dbReference>
<evidence type="ECO:0000313" key="1">
    <source>
        <dbReference type="EMBL" id="QDU35788.1"/>
    </source>
</evidence>
<dbReference type="RefSeq" id="WP_145366488.1">
    <property type="nucleotide sequence ID" value="NZ_CP036275.1"/>
</dbReference>
<dbReference type="GO" id="GO:0004177">
    <property type="term" value="F:aminopeptidase activity"/>
    <property type="evidence" value="ECO:0007669"/>
    <property type="project" value="TreeGrafter"/>
</dbReference>
<dbReference type="Proteomes" id="UP000320496">
    <property type="component" value="Chromosome"/>
</dbReference>
<dbReference type="GO" id="GO:0005829">
    <property type="term" value="C:cytosol"/>
    <property type="evidence" value="ECO:0007669"/>
    <property type="project" value="TreeGrafter"/>
</dbReference>
<proteinExistence type="predicted"/>
<dbReference type="Gene3D" id="3.40.390.10">
    <property type="entry name" value="Collagenase (Catalytic Domain)"/>
    <property type="match status" value="1"/>
</dbReference>
<dbReference type="InterPro" id="IPR010384">
    <property type="entry name" value="MtfA_fam"/>
</dbReference>
<dbReference type="KEGG" id="mri:Mal4_00700"/>
<dbReference type="SUPFAM" id="SSF55486">
    <property type="entry name" value="Metalloproteases ('zincins'), catalytic domain"/>
    <property type="match status" value="1"/>
</dbReference>
<accession>A0A517YZX5</accession>
<evidence type="ECO:0000313" key="2">
    <source>
        <dbReference type="Proteomes" id="UP000320496"/>
    </source>
</evidence>
<name>A0A517YZX5_9PLAN</name>
<dbReference type="Gene3D" id="1.10.472.150">
    <property type="entry name" value="Glucose-regulated metallo-peptidase M90, N-terminal domain"/>
    <property type="match status" value="1"/>
</dbReference>
<dbReference type="Pfam" id="PF06167">
    <property type="entry name" value="Peptidase_M90"/>
    <property type="match status" value="1"/>
</dbReference>
<keyword evidence="2" id="KW-1185">Reference proteome</keyword>
<organism evidence="1 2">
    <name type="scientific">Maioricimonas rarisocia</name>
    <dbReference type="NCBI Taxonomy" id="2528026"/>
    <lineage>
        <taxon>Bacteria</taxon>
        <taxon>Pseudomonadati</taxon>
        <taxon>Planctomycetota</taxon>
        <taxon>Planctomycetia</taxon>
        <taxon>Planctomycetales</taxon>
        <taxon>Planctomycetaceae</taxon>
        <taxon>Maioricimonas</taxon>
    </lineage>
</organism>
<dbReference type="AlphaFoldDB" id="A0A517YZX5"/>
<dbReference type="InterPro" id="IPR024079">
    <property type="entry name" value="MetalloPept_cat_dom_sf"/>
</dbReference>
<sequence>MFGWWRRWRRTRILQDPFPDDWEAILERSFPHQDRLSANEQTRLRERIQIFVAEKHWEGCRGLTMTDEIRVLVAAHACLLTLGLSDDVLNRVLSILVYPTAYVAKEIRQTGPGVIVHGRQLRSGEAWYRGPVILSWEDIEAGTHRRTRGRNLVMHEFAHQLDMLNGGTVDGTPPLADAALRERWDDVMERAYRQLQEDCHRYGRNVLDCYGTTNRAEFFAVATEAFFESPRRLLRQDGALYGVLSAYYLQDPAGLPEGTAVISHPAAQVP</sequence>
<dbReference type="InterPro" id="IPR042252">
    <property type="entry name" value="MtfA_N"/>
</dbReference>
<dbReference type="CDD" id="cd20169">
    <property type="entry name" value="Peptidase_M90_mtfA"/>
    <property type="match status" value="1"/>
</dbReference>